<comment type="caution">
    <text evidence="1">The sequence shown here is derived from an EMBL/GenBank/DDBJ whole genome shotgun (WGS) entry which is preliminary data.</text>
</comment>
<dbReference type="Proteomes" id="UP000176558">
    <property type="component" value="Unassembled WGS sequence"/>
</dbReference>
<protein>
    <submittedName>
        <fullName evidence="1">Uncharacterized protein</fullName>
    </submittedName>
</protein>
<reference evidence="1 2" key="1">
    <citation type="journal article" date="2016" name="Nat. Commun.">
        <title>Thousands of microbial genomes shed light on interconnected biogeochemical processes in an aquifer system.</title>
        <authorList>
            <person name="Anantharaman K."/>
            <person name="Brown C.T."/>
            <person name="Hug L.A."/>
            <person name="Sharon I."/>
            <person name="Castelle C.J."/>
            <person name="Probst A.J."/>
            <person name="Thomas B.C."/>
            <person name="Singh A."/>
            <person name="Wilkins M.J."/>
            <person name="Karaoz U."/>
            <person name="Brodie E.L."/>
            <person name="Williams K.H."/>
            <person name="Hubbard S.S."/>
            <person name="Banfield J.F."/>
        </authorList>
    </citation>
    <scope>NUCLEOTIDE SEQUENCE [LARGE SCALE GENOMIC DNA]</scope>
</reference>
<dbReference type="GO" id="GO:0006629">
    <property type="term" value="P:lipid metabolic process"/>
    <property type="evidence" value="ECO:0007669"/>
    <property type="project" value="InterPro"/>
</dbReference>
<name>A0A1G2UTY5_9BACT</name>
<dbReference type="EMBL" id="MHWT01000010">
    <property type="protein sequence ID" value="OHB12863.1"/>
    <property type="molecule type" value="Genomic_DNA"/>
</dbReference>
<gene>
    <name evidence="1" type="ORF">A3G99_02225</name>
</gene>
<proteinExistence type="predicted"/>
<dbReference type="SUPFAM" id="SSF53474">
    <property type="entry name" value="alpha/beta-Hydrolases"/>
    <property type="match status" value="1"/>
</dbReference>
<dbReference type="Gene3D" id="3.40.50.1820">
    <property type="entry name" value="alpha/beta hydrolase"/>
    <property type="match status" value="1"/>
</dbReference>
<dbReference type="PANTHER" id="PTHR11440">
    <property type="entry name" value="LECITHIN-CHOLESTEROL ACYLTRANSFERASE-RELATED"/>
    <property type="match status" value="1"/>
</dbReference>
<accession>A0A1G2UTY5</accession>
<dbReference type="Pfam" id="PF02450">
    <property type="entry name" value="LCAT"/>
    <property type="match status" value="1"/>
</dbReference>
<evidence type="ECO:0000313" key="1">
    <source>
        <dbReference type="EMBL" id="OHB12863.1"/>
    </source>
</evidence>
<evidence type="ECO:0000313" key="2">
    <source>
        <dbReference type="Proteomes" id="UP000176558"/>
    </source>
</evidence>
<dbReference type="InterPro" id="IPR003386">
    <property type="entry name" value="LACT/PDAT_acylTrfase"/>
</dbReference>
<sequence>MIGININYIGTMRLKYIPVVLLSAVYLFLFSFNITHAEVTQPYTVDEKPQVLFADSVATSTYLGLENYTQDYVGDYAHIKFTYTHRDCCYSVYPPIIHVSSLDPRLNLNPYFANLKSAYFAYFFSETDPSDWYSVDIQFDPTGYQVVVKRAGITEVSNLHTNIVEFTDNDWVYLANNYPISNPPLPYSMSFTPIPVKVVPPVGNSNVLFIPGLMGSRLYENDGVEENELWVSISDSDHSKLSLNSLGKSTNDIYTKDDTQNTGESRETGIINEIFGLNIYESFIGELKDWKQDGTINDYAFIPYDWRLSLSDIITNGATTTGNKLSYSTTTQNFSESFVLKKLEELQQSSNSGKVTIITHSNGGLVAKALVQKLKDTNNPLYDQIDKVILVAVPQIGTPDAMATLLHGTKLGSGWIMDNDRSRQLSENMPTVYNLLPSTSYFTTVDPGFAIDKLASFEDQPFFGPQISQYGVFVSNETELKNYILGTDGRSKPAFSDTLNPNIGNNGLYDQAQNVHQILDSWQPSPNTKVIQVAGWGEETIAGINYKTKKESTETITYKPTVVIDGDGTVVVPSALWMSDSDPNVERWWVDLPSYDTLANFERGHRDILEVSNLRDFLESQIKNSTFSDPDDIVLDSDSTLASNDARLHYTLHSPLTLGVTDSQGRYTGQDPVTREVWEEIPGVNYMQIGEVQFLSVPTDIAHTLKLDGYQTGSFDLDVDEQQGNTIVESTSFEQIPTSPSTLATMEVNLNSDIANLVLEIDSNEDGAVDKSLEATPGGVTIYDDIPPELYVTFDVTNKDVIFSTKDNVDPNPTLTIAGSSVVLADSSENTTVIPFKKLRENSTRFRFTYNQIVRNGLVTQLPNTNIIYNWKEKNSVLTDLDTRVVIKGVEKYIFNYRKAINATIIRERKNGGVVTTTKPGFVIVEVQTEGSGLKVDY</sequence>
<organism evidence="1 2">
    <name type="scientific">Candidatus Zambryskibacteria bacterium RIFCSPLOWO2_12_FULL_39_23</name>
    <dbReference type="NCBI Taxonomy" id="1802776"/>
    <lineage>
        <taxon>Bacteria</taxon>
        <taxon>Candidatus Zambryskiibacteriota</taxon>
    </lineage>
</organism>
<dbReference type="GO" id="GO:0008374">
    <property type="term" value="F:O-acyltransferase activity"/>
    <property type="evidence" value="ECO:0007669"/>
    <property type="project" value="InterPro"/>
</dbReference>
<dbReference type="InterPro" id="IPR029058">
    <property type="entry name" value="AB_hydrolase_fold"/>
</dbReference>
<dbReference type="AlphaFoldDB" id="A0A1G2UTY5"/>